<dbReference type="Proteomes" id="UP000001564">
    <property type="component" value="Chromosome"/>
</dbReference>
<feature type="transmembrane region" description="Helical" evidence="2">
    <location>
        <begin position="45"/>
        <end position="64"/>
    </location>
</feature>
<keyword evidence="2" id="KW-1133">Transmembrane helix</keyword>
<feature type="compositionally biased region" description="Low complexity" evidence="1">
    <location>
        <begin position="319"/>
        <end position="330"/>
    </location>
</feature>
<dbReference type="SUPFAM" id="SSF50974">
    <property type="entry name" value="Nitrous oxide reductase, N-terminal domain"/>
    <property type="match status" value="1"/>
</dbReference>
<reference evidence="3 4" key="1">
    <citation type="journal article" date="2008" name="J. Bacteriol.">
        <title>The genome sequence of the tomato-pathogenic actinomycete Clavibacter michiganensis subsp. michiganensis NCPPB382 reveals a large island involved in pathogenicity.</title>
        <authorList>
            <person name="Gartemann K.H."/>
            <person name="Abt B."/>
            <person name="Bekel T."/>
            <person name="Burger A."/>
            <person name="Engemann J."/>
            <person name="Flugel M."/>
            <person name="Gaigalat L."/>
            <person name="Goesmann A."/>
            <person name="Grafen I."/>
            <person name="Kalinowski J."/>
            <person name="Kaup O."/>
            <person name="Kirchner O."/>
            <person name="Krause L."/>
            <person name="Linke B."/>
            <person name="McHardy A."/>
            <person name="Meyer F."/>
            <person name="Pohle S."/>
            <person name="Ruckert C."/>
            <person name="Schneiker S."/>
            <person name="Zellermann E.M."/>
            <person name="Puhler A."/>
            <person name="Eichenlaub R."/>
            <person name="Kaiser O."/>
            <person name="Bartels D."/>
        </authorList>
    </citation>
    <scope>NUCLEOTIDE SEQUENCE [LARGE SCALE GENOMIC DNA]</scope>
    <source>
        <strain evidence="3 4">NCPPB 382</strain>
    </source>
</reference>
<evidence type="ECO:0000256" key="1">
    <source>
        <dbReference type="SAM" id="MobiDB-lite"/>
    </source>
</evidence>
<evidence type="ECO:0000313" key="3">
    <source>
        <dbReference type="EMBL" id="CAN01124.1"/>
    </source>
</evidence>
<proteinExistence type="predicted"/>
<dbReference type="EMBL" id="AM711867">
    <property type="protein sequence ID" value="CAN01124.1"/>
    <property type="molecule type" value="Genomic_DNA"/>
</dbReference>
<evidence type="ECO:0000313" key="4">
    <source>
        <dbReference type="Proteomes" id="UP000001564"/>
    </source>
</evidence>
<name>A5CPX1_CLAM3</name>
<keyword evidence="2" id="KW-0812">Transmembrane</keyword>
<accession>A5CPX1</accession>
<dbReference type="eggNOG" id="COG3391">
    <property type="taxonomic scope" value="Bacteria"/>
</dbReference>
<organism evidence="3 4">
    <name type="scientific">Clavibacter michiganensis subsp. michiganensis (strain NCPPB 382)</name>
    <dbReference type="NCBI Taxonomy" id="443906"/>
    <lineage>
        <taxon>Bacteria</taxon>
        <taxon>Bacillati</taxon>
        <taxon>Actinomycetota</taxon>
        <taxon>Actinomycetes</taxon>
        <taxon>Micrococcales</taxon>
        <taxon>Microbacteriaceae</taxon>
        <taxon>Clavibacter</taxon>
    </lineage>
</organism>
<gene>
    <name evidence="3" type="ordered locus">CMM_1081</name>
</gene>
<dbReference type="AlphaFoldDB" id="A5CPX1"/>
<protein>
    <submittedName>
        <fullName evidence="3">Uncharacterized protein</fullName>
    </submittedName>
</protein>
<dbReference type="HOGENOM" id="CLU_628064_0_0_11"/>
<feature type="region of interest" description="Disordered" evidence="1">
    <location>
        <begin position="309"/>
        <end position="330"/>
    </location>
</feature>
<dbReference type="InterPro" id="IPR011045">
    <property type="entry name" value="N2O_reductase_N"/>
</dbReference>
<evidence type="ECO:0000256" key="2">
    <source>
        <dbReference type="SAM" id="Phobius"/>
    </source>
</evidence>
<dbReference type="KEGG" id="cmi:CMM_1081"/>
<sequence>MRPGGRASTAGRRTGHAQRVPSALLCPYSAENHSQKAGTMRIPSLLAAGVAALGLLAGSLAAPAPAAEAAPRARWLLVADPTARAVSVADASTGRITGALPGAVLGTHAGVIQMGHGRVAFVDEAGPRLDVVDIGSSGVPRIASSTPIPAVAGAWTRAGWISDDPGHRFVAVGSDIDGSTTQQVTIVDTRRQLARTATIRTSEVTLATTGERGTEEMETFLVGSPLRLVVTAGGRLDSYDVSAILGGDTAPAPVATTPLGAYPHGPVADARGTVIGSTLHDGIETVPLTRGGFGTSVSRAYPEPAVQSYRPRMAPDGETAVGTQTGTGPGAPTLLTSSSMHGSGVASVALGSGASTRAVVTPGYAAAVVTGGGVDTLSLVARGGAGLYDGTVTSVRLPALGQSPGAGSAARFLAASDDGSELFLSRAGTGSVLEIDVSGTTATVRGTIAVPSALADGGYLATVDPHQRPYDLSGR</sequence>
<keyword evidence="2" id="KW-0472">Membrane</keyword>
<keyword evidence="4" id="KW-1185">Reference proteome</keyword>